<dbReference type="Gene3D" id="1.10.20.10">
    <property type="entry name" value="Histone, subunit A"/>
    <property type="match status" value="1"/>
</dbReference>
<evidence type="ECO:0000256" key="4">
    <source>
        <dbReference type="SAM" id="Phobius"/>
    </source>
</evidence>
<feature type="compositionally biased region" description="Low complexity" evidence="3">
    <location>
        <begin position="691"/>
        <end position="700"/>
    </location>
</feature>
<keyword evidence="4" id="KW-1133">Transmembrane helix</keyword>
<keyword evidence="7" id="KW-1185">Reference proteome</keyword>
<dbReference type="EMBL" id="JATAAI010000030">
    <property type="protein sequence ID" value="KAK1736158.1"/>
    <property type="molecule type" value="Genomic_DNA"/>
</dbReference>
<feature type="region of interest" description="Disordered" evidence="3">
    <location>
        <begin position="643"/>
        <end position="744"/>
    </location>
</feature>
<dbReference type="Proteomes" id="UP001224775">
    <property type="component" value="Unassembled WGS sequence"/>
</dbReference>
<dbReference type="PANTHER" id="PTHR10252:SF54">
    <property type="entry name" value="CHROMATIN ACCESSIBILITY COMPLEX PROTEIN 1"/>
    <property type="match status" value="1"/>
</dbReference>
<proteinExistence type="predicted"/>
<evidence type="ECO:0000256" key="3">
    <source>
        <dbReference type="SAM" id="MobiDB-lite"/>
    </source>
</evidence>
<dbReference type="InterPro" id="IPR050568">
    <property type="entry name" value="Transcr_DNA_Rep_Reg"/>
</dbReference>
<feature type="transmembrane region" description="Helical" evidence="4">
    <location>
        <begin position="169"/>
        <end position="191"/>
    </location>
</feature>
<dbReference type="AlphaFoldDB" id="A0AAD8XZ69"/>
<gene>
    <name evidence="6" type="ORF">QTG54_013294</name>
</gene>
<reference evidence="6" key="1">
    <citation type="submission" date="2023-06" db="EMBL/GenBank/DDBJ databases">
        <title>Survivors Of The Sea: Transcriptome response of Skeletonema marinoi to long-term dormancy.</title>
        <authorList>
            <person name="Pinder M.I.M."/>
            <person name="Kourtchenko O."/>
            <person name="Robertson E.K."/>
            <person name="Larsson T."/>
            <person name="Maumus F."/>
            <person name="Osuna-Cruz C.M."/>
            <person name="Vancaester E."/>
            <person name="Stenow R."/>
            <person name="Vandepoele K."/>
            <person name="Ploug H."/>
            <person name="Bruchert V."/>
            <person name="Godhe A."/>
            <person name="Topel M."/>
        </authorList>
    </citation>
    <scope>NUCLEOTIDE SEQUENCE</scope>
    <source>
        <strain evidence="6">R05AC</strain>
    </source>
</reference>
<dbReference type="GO" id="GO:0005634">
    <property type="term" value="C:nucleus"/>
    <property type="evidence" value="ECO:0007669"/>
    <property type="project" value="UniProtKB-SubCell"/>
</dbReference>
<name>A0AAD8XZ69_9STRA</name>
<evidence type="ECO:0000313" key="6">
    <source>
        <dbReference type="EMBL" id="KAK1736158.1"/>
    </source>
</evidence>
<feature type="compositionally biased region" description="Basic and acidic residues" evidence="3">
    <location>
        <begin position="362"/>
        <end position="372"/>
    </location>
</feature>
<comment type="subcellular location">
    <subcellularLocation>
        <location evidence="1">Nucleus</location>
    </subcellularLocation>
</comment>
<feature type="domain" description="Transcription factor CBF/NF-Y/archaeal histone" evidence="5">
    <location>
        <begin position="749"/>
        <end position="809"/>
    </location>
</feature>
<evidence type="ECO:0000259" key="5">
    <source>
        <dbReference type="Pfam" id="PF00808"/>
    </source>
</evidence>
<dbReference type="GO" id="GO:0006355">
    <property type="term" value="P:regulation of DNA-templated transcription"/>
    <property type="evidence" value="ECO:0007669"/>
    <property type="project" value="TreeGrafter"/>
</dbReference>
<organism evidence="6 7">
    <name type="scientific">Skeletonema marinoi</name>
    <dbReference type="NCBI Taxonomy" id="267567"/>
    <lineage>
        <taxon>Eukaryota</taxon>
        <taxon>Sar</taxon>
        <taxon>Stramenopiles</taxon>
        <taxon>Ochrophyta</taxon>
        <taxon>Bacillariophyta</taxon>
        <taxon>Coscinodiscophyceae</taxon>
        <taxon>Thalassiosirophycidae</taxon>
        <taxon>Thalassiosirales</taxon>
        <taxon>Skeletonemataceae</taxon>
        <taxon>Skeletonema</taxon>
        <taxon>Skeletonema marinoi-dohrnii complex</taxon>
    </lineage>
</organism>
<evidence type="ECO:0000256" key="1">
    <source>
        <dbReference type="ARBA" id="ARBA00004123"/>
    </source>
</evidence>
<dbReference type="PANTHER" id="PTHR10252">
    <property type="entry name" value="HISTONE-LIKE TRANSCRIPTION FACTOR CCAAT-RELATED"/>
    <property type="match status" value="1"/>
</dbReference>
<dbReference type="GO" id="GO:0000976">
    <property type="term" value="F:transcription cis-regulatory region binding"/>
    <property type="evidence" value="ECO:0007669"/>
    <property type="project" value="TreeGrafter"/>
</dbReference>
<comment type="caution">
    <text evidence="6">The sequence shown here is derived from an EMBL/GenBank/DDBJ whole genome shotgun (WGS) entry which is preliminary data.</text>
</comment>
<dbReference type="Pfam" id="PF00808">
    <property type="entry name" value="CBFD_NFYB_HMF"/>
    <property type="match status" value="1"/>
</dbReference>
<evidence type="ECO:0000313" key="7">
    <source>
        <dbReference type="Proteomes" id="UP001224775"/>
    </source>
</evidence>
<accession>A0AAD8XZ69</accession>
<protein>
    <recommendedName>
        <fullName evidence="5">Transcription factor CBF/NF-Y/archaeal histone domain-containing protein</fullName>
    </recommendedName>
</protein>
<dbReference type="InterPro" id="IPR009072">
    <property type="entry name" value="Histone-fold"/>
</dbReference>
<keyword evidence="2" id="KW-0539">Nucleus</keyword>
<dbReference type="InterPro" id="IPR003958">
    <property type="entry name" value="CBFA_NFYB_domain"/>
</dbReference>
<keyword evidence="4" id="KW-0472">Membrane</keyword>
<keyword evidence="4" id="KW-0812">Transmembrane</keyword>
<dbReference type="GO" id="GO:0046982">
    <property type="term" value="F:protein heterodimerization activity"/>
    <property type="evidence" value="ECO:0007669"/>
    <property type="project" value="InterPro"/>
</dbReference>
<sequence>MVGGEISPGATKTTTIRTFAALSEGENVVVPLITDSLEWTLSSPPPLHQFTEPPLIVECEHLGLKPGAEVEEILESQGETITDIVGKEGWVANDPKLYEGLIPQNCEWTEFVDEKTGEWMATNAKTEDKAPSATASATAARIDVTNKNDEISAPTYFAYWSSFPSRHPVFSHSFMCSVVLALCATNSLPILQSTIQYYLSNLSLLLLRLVFITTAIISLLHQSGALRRYVIKFAEEEISKNMNGTLVTLSDVQVDLWRGKVVVHDFIVHNKDRLDWEWDSPCLVRVGRIEASLNFASVIQLPRVGRILNHCFFDIYTVLVEDVQVFVEKRRHVFNFHLLDASLDIPDHDPIMKEYNKRKEREALLDSDKNNNDTKSQGLDAEEQRGDAASGRDVISPLREKEDEANKIIEKLVGTVSNLGKAAGEGGSQGLKVALINQKDSLVKNLKELHSKSPASPFGRRQGSDYKEDWSQQKNKVKTLGNALGQVVEQNVSDIKHQMGFLQKPPPRKEGWPSPAPDYIRVGSLMLREGRIFTKDVLVGKVEEDTIEFSEKGNMDHHISGWSRPIVIHELALTGAEMSPSMSARDPQTGMPVVGIPMNRFLDIISKKMMAEVAKYNTGRLFQTAFGDVFSFVDANATKKLDAVEDDDTENDDDEVEDDEAIPVASIVASNSLSDDDAADDEKEGKKEDAAGAAAQASSAKSEDNNKAIVAGGNPSTPPAAASGGKRKAPSTGESSSAKKRQPAAKGLFVPFRTVKKIMQQDPDINIIQNDAAIMVTAATKLFLTEFTEKSLESCKRKGRNTIKYDDVAEVRAKNKNYAFLDMLLP</sequence>
<feature type="transmembrane region" description="Helical" evidence="4">
    <location>
        <begin position="197"/>
        <end position="220"/>
    </location>
</feature>
<feature type="compositionally biased region" description="Acidic residues" evidence="3">
    <location>
        <begin position="644"/>
        <end position="661"/>
    </location>
</feature>
<feature type="region of interest" description="Disordered" evidence="3">
    <location>
        <begin position="362"/>
        <end position="392"/>
    </location>
</feature>
<evidence type="ECO:0000256" key="2">
    <source>
        <dbReference type="ARBA" id="ARBA00023242"/>
    </source>
</evidence>
<dbReference type="SUPFAM" id="SSF47113">
    <property type="entry name" value="Histone-fold"/>
    <property type="match status" value="1"/>
</dbReference>